<dbReference type="EMBL" id="QNBD01000201">
    <property type="protein sequence ID" value="RKX69323.1"/>
    <property type="molecule type" value="Genomic_DNA"/>
</dbReference>
<evidence type="ECO:0000259" key="6">
    <source>
        <dbReference type="Pfam" id="PF00389"/>
    </source>
</evidence>
<evidence type="ECO:0000256" key="5">
    <source>
        <dbReference type="RuleBase" id="RU003719"/>
    </source>
</evidence>
<dbReference type="PANTHER" id="PTHR42789">
    <property type="entry name" value="D-ISOMER SPECIFIC 2-HYDROXYACID DEHYDROGENASE FAMILY PROTEIN (AFU_ORTHOLOGUE AFUA_6G10090)"/>
    <property type="match status" value="1"/>
</dbReference>
<dbReference type="InterPro" id="IPR050857">
    <property type="entry name" value="D-2-hydroxyacid_DH"/>
</dbReference>
<accession>A0A660SFA8</accession>
<sequence length="297" mass="32671">MKILISDKVADKAIEGIKNLGHNVTVKTGMSPEELKSIIQDYECIIVRSATKVREPIIDSASNLKLIIRGGVGLDNIDVEYAKSKGIEVKNTPAASSISVAELAFGHMLAAARHIARGTETLKNGKWDKKALKGIELYKKTLGIIGFGRIGRELAKRALAFDMNVIAYDPFVKETDMNVNLTDLNNLLKESDYISLHLPHTDDTHHLISKEQFEMMKDGVIFVDCARGGIVNEVALYNALKDGKLYGAALDVFEKEPPESSPLFEFANFNCTPHIGATTVEGQGRVGEEIIKILKNY</sequence>
<protein>
    <submittedName>
        <fullName evidence="8">3-phosphoglycerate dehydrogenase</fullName>
    </submittedName>
</protein>
<comment type="similarity">
    <text evidence="1 5">Belongs to the D-isomer specific 2-hydroxyacid dehydrogenase family.</text>
</comment>
<evidence type="ECO:0000256" key="2">
    <source>
        <dbReference type="ARBA" id="ARBA00022605"/>
    </source>
</evidence>
<feature type="domain" description="D-isomer specific 2-hydroxyacid dehydrogenase catalytic" evidence="6">
    <location>
        <begin position="3"/>
        <end position="296"/>
    </location>
</feature>
<dbReference type="InterPro" id="IPR029752">
    <property type="entry name" value="D-isomer_DH_CS1"/>
</dbReference>
<dbReference type="InterPro" id="IPR006139">
    <property type="entry name" value="D-isomer_2_OHA_DH_cat_dom"/>
</dbReference>
<dbReference type="SUPFAM" id="SSF51735">
    <property type="entry name" value="NAD(P)-binding Rossmann-fold domains"/>
    <property type="match status" value="1"/>
</dbReference>
<dbReference type="SUPFAM" id="SSF52283">
    <property type="entry name" value="Formate/glycerate dehydrogenase catalytic domain-like"/>
    <property type="match status" value="1"/>
</dbReference>
<name>A0A660SFA8_UNCT6</name>
<keyword evidence="3 5" id="KW-0560">Oxidoreductase</keyword>
<gene>
    <name evidence="8" type="ORF">DRP43_04525</name>
</gene>
<dbReference type="PANTHER" id="PTHR42789:SF1">
    <property type="entry name" value="D-ISOMER SPECIFIC 2-HYDROXYACID DEHYDROGENASE FAMILY PROTEIN (AFU_ORTHOLOGUE AFUA_6G10090)"/>
    <property type="match status" value="1"/>
</dbReference>
<dbReference type="GO" id="GO:0008652">
    <property type="term" value="P:amino acid biosynthetic process"/>
    <property type="evidence" value="ECO:0007669"/>
    <property type="project" value="UniProtKB-KW"/>
</dbReference>
<evidence type="ECO:0000256" key="3">
    <source>
        <dbReference type="ARBA" id="ARBA00023002"/>
    </source>
</evidence>
<evidence type="ECO:0000313" key="8">
    <source>
        <dbReference type="EMBL" id="RKX69323.1"/>
    </source>
</evidence>
<reference evidence="8 9" key="1">
    <citation type="submission" date="2018-06" db="EMBL/GenBank/DDBJ databases">
        <title>Extensive metabolic versatility and redundancy in microbially diverse, dynamic hydrothermal sediments.</title>
        <authorList>
            <person name="Dombrowski N."/>
            <person name="Teske A."/>
            <person name="Baker B.J."/>
        </authorList>
    </citation>
    <scope>NUCLEOTIDE SEQUENCE [LARGE SCALE GENOMIC DNA]</scope>
    <source>
        <strain evidence="8">B10_G13</strain>
    </source>
</reference>
<comment type="caution">
    <text evidence="8">The sequence shown here is derived from an EMBL/GenBank/DDBJ whole genome shotgun (WGS) entry which is preliminary data.</text>
</comment>
<evidence type="ECO:0000259" key="7">
    <source>
        <dbReference type="Pfam" id="PF02826"/>
    </source>
</evidence>
<dbReference type="CDD" id="cd05303">
    <property type="entry name" value="PGDH_2"/>
    <property type="match status" value="1"/>
</dbReference>
<evidence type="ECO:0000313" key="9">
    <source>
        <dbReference type="Proteomes" id="UP000271125"/>
    </source>
</evidence>
<proteinExistence type="inferred from homology"/>
<dbReference type="Gene3D" id="3.40.50.720">
    <property type="entry name" value="NAD(P)-binding Rossmann-like Domain"/>
    <property type="match status" value="2"/>
</dbReference>
<dbReference type="Pfam" id="PF00389">
    <property type="entry name" value="2-Hacid_dh"/>
    <property type="match status" value="1"/>
</dbReference>
<evidence type="ECO:0000256" key="4">
    <source>
        <dbReference type="ARBA" id="ARBA00023027"/>
    </source>
</evidence>
<evidence type="ECO:0000256" key="1">
    <source>
        <dbReference type="ARBA" id="ARBA00005854"/>
    </source>
</evidence>
<dbReference type="GO" id="GO:0016616">
    <property type="term" value="F:oxidoreductase activity, acting on the CH-OH group of donors, NAD or NADP as acceptor"/>
    <property type="evidence" value="ECO:0007669"/>
    <property type="project" value="InterPro"/>
</dbReference>
<feature type="domain" description="D-isomer specific 2-hydroxyacid dehydrogenase NAD-binding" evidence="7">
    <location>
        <begin position="105"/>
        <end position="276"/>
    </location>
</feature>
<dbReference type="AlphaFoldDB" id="A0A660SFA8"/>
<dbReference type="GO" id="GO:0051287">
    <property type="term" value="F:NAD binding"/>
    <property type="evidence" value="ECO:0007669"/>
    <property type="project" value="InterPro"/>
</dbReference>
<dbReference type="PROSITE" id="PS00065">
    <property type="entry name" value="D_2_HYDROXYACID_DH_1"/>
    <property type="match status" value="1"/>
</dbReference>
<dbReference type="InterPro" id="IPR006140">
    <property type="entry name" value="D-isomer_DH_NAD-bd"/>
</dbReference>
<dbReference type="FunFam" id="3.40.50.720:FF:000021">
    <property type="entry name" value="D-3-phosphoglycerate dehydrogenase"/>
    <property type="match status" value="1"/>
</dbReference>
<dbReference type="Pfam" id="PF02826">
    <property type="entry name" value="2-Hacid_dh_C"/>
    <property type="match status" value="1"/>
</dbReference>
<dbReference type="InterPro" id="IPR036291">
    <property type="entry name" value="NAD(P)-bd_dom_sf"/>
</dbReference>
<keyword evidence="4" id="KW-0520">NAD</keyword>
<keyword evidence="2" id="KW-0028">Amino-acid biosynthesis</keyword>
<dbReference type="Proteomes" id="UP000271125">
    <property type="component" value="Unassembled WGS sequence"/>
</dbReference>
<organism evidence="8 9">
    <name type="scientific">candidate division TA06 bacterium</name>
    <dbReference type="NCBI Taxonomy" id="2250710"/>
    <lineage>
        <taxon>Bacteria</taxon>
        <taxon>Bacteria division TA06</taxon>
    </lineage>
</organism>